<evidence type="ECO:0000313" key="4">
    <source>
        <dbReference type="EMBL" id="EFO79954.1"/>
    </source>
</evidence>
<keyword evidence="5" id="KW-1185">Reference proteome</keyword>
<dbReference type="SUPFAM" id="SSF52096">
    <property type="entry name" value="ClpP/crotonase"/>
    <property type="match status" value="2"/>
</dbReference>
<dbReference type="PROSITE" id="PS50989">
    <property type="entry name" value="COA_CT_CTER"/>
    <property type="match status" value="1"/>
</dbReference>
<gene>
    <name evidence="4" type="ORF">OSCT_2164</name>
</gene>
<dbReference type="EMBL" id="ADVR01000094">
    <property type="protein sequence ID" value="EFO79954.1"/>
    <property type="molecule type" value="Genomic_DNA"/>
</dbReference>
<evidence type="ECO:0000259" key="3">
    <source>
        <dbReference type="PROSITE" id="PS50989"/>
    </source>
</evidence>
<dbReference type="Proteomes" id="UP000054010">
    <property type="component" value="Unassembled WGS sequence"/>
</dbReference>
<dbReference type="InterPro" id="IPR051047">
    <property type="entry name" value="AccD/PCCB"/>
</dbReference>
<dbReference type="PANTHER" id="PTHR43842">
    <property type="entry name" value="PROPIONYL-COA CARBOXYLASE BETA CHAIN"/>
    <property type="match status" value="1"/>
</dbReference>
<name>E1IFR3_9CHLR</name>
<dbReference type="Pfam" id="PF01039">
    <property type="entry name" value="Carboxyl_trans"/>
    <property type="match status" value="1"/>
</dbReference>
<dbReference type="InterPro" id="IPR029045">
    <property type="entry name" value="ClpP/crotonase-like_dom_sf"/>
</dbReference>
<dbReference type="GO" id="GO:0004658">
    <property type="term" value="F:propionyl-CoA carboxylase activity"/>
    <property type="evidence" value="ECO:0007669"/>
    <property type="project" value="UniProtKB-ARBA"/>
</dbReference>
<dbReference type="InterPro" id="IPR034733">
    <property type="entry name" value="AcCoA_carboxyl_beta"/>
</dbReference>
<proteinExistence type="inferred from homology"/>
<dbReference type="InterPro" id="IPR011762">
    <property type="entry name" value="COA_CT_N"/>
</dbReference>
<dbReference type="PANTHER" id="PTHR43842:SF2">
    <property type="entry name" value="PROPIONYL-COA CARBOXYLASE BETA CHAIN, MITOCHONDRIAL"/>
    <property type="match status" value="1"/>
</dbReference>
<dbReference type="FunFam" id="3.90.226.10:FF:000017">
    <property type="entry name" value="Propionyl-CoA carboxylase subunit beta 5"/>
    <property type="match status" value="1"/>
</dbReference>
<dbReference type="GO" id="GO:0015977">
    <property type="term" value="P:carbon fixation"/>
    <property type="evidence" value="ECO:0007669"/>
    <property type="project" value="UniProtKB-ARBA"/>
</dbReference>
<dbReference type="PRINTS" id="PR01070">
    <property type="entry name" value="ACCCTRFRASEB"/>
</dbReference>
<dbReference type="AlphaFoldDB" id="E1IFR3"/>
<dbReference type="GO" id="GO:0003989">
    <property type="term" value="F:acetyl-CoA carboxylase activity"/>
    <property type="evidence" value="ECO:0007669"/>
    <property type="project" value="InterPro"/>
</dbReference>
<dbReference type="PROSITE" id="PS50980">
    <property type="entry name" value="COA_CT_NTER"/>
    <property type="match status" value="1"/>
</dbReference>
<dbReference type="STRING" id="765420.OSCT_2164"/>
<organism evidence="4 5">
    <name type="scientific">Oscillochloris trichoides DG-6</name>
    <dbReference type="NCBI Taxonomy" id="765420"/>
    <lineage>
        <taxon>Bacteria</taxon>
        <taxon>Bacillati</taxon>
        <taxon>Chloroflexota</taxon>
        <taxon>Chloroflexia</taxon>
        <taxon>Chloroflexales</taxon>
        <taxon>Chloroflexineae</taxon>
        <taxon>Oscillochloridaceae</taxon>
        <taxon>Oscillochloris</taxon>
    </lineage>
</organism>
<dbReference type="HOGENOM" id="CLU_018822_6_2_0"/>
<comment type="similarity">
    <text evidence="1">Belongs to the AccD/PCCB family.</text>
</comment>
<evidence type="ECO:0000313" key="5">
    <source>
        <dbReference type="Proteomes" id="UP000054010"/>
    </source>
</evidence>
<reference evidence="4 5" key="1">
    <citation type="journal article" date="2011" name="J. Bacteriol.">
        <title>Draft genome sequence of the anoxygenic filamentous phototrophic bacterium Oscillochloris trichoides subsp. DG-6.</title>
        <authorList>
            <person name="Kuznetsov B.B."/>
            <person name="Ivanovsky R.N."/>
            <person name="Keppen O.I."/>
            <person name="Sukhacheva M.V."/>
            <person name="Bumazhkin B.K."/>
            <person name="Patutina E.O."/>
            <person name="Beletsky A.V."/>
            <person name="Mardanov A.V."/>
            <person name="Baslerov R.V."/>
            <person name="Panteleeva A.N."/>
            <person name="Kolganova T.V."/>
            <person name="Ravin N.V."/>
            <person name="Skryabin K.G."/>
        </authorList>
    </citation>
    <scope>NUCLEOTIDE SEQUENCE [LARGE SCALE GENOMIC DNA]</scope>
    <source>
        <strain evidence="4 5">DG-6</strain>
    </source>
</reference>
<dbReference type="InterPro" id="IPR000438">
    <property type="entry name" value="Acetyl_CoA_COase_Trfase_b_su"/>
</dbReference>
<protein>
    <submittedName>
        <fullName evidence="4">Carboxyl transferase</fullName>
    </submittedName>
</protein>
<sequence length="527" mass="57824">MFVYAVRIAIMSHTTAEKIEELRRRRAQALHNDSAAVARQHERGKLTARERIDALVDPGSFVELDAFSVHRTSAFGMEKRKPLGDGVVTGHATIDGRQVCLFAQDFTVFGGSLGEVFAEKICKVMDLAVRMGVPCIGINDSGGARIQEGVVSLGGYAEIFYRNVLSSGVVPQLSVIAGPCAGGAVYSPAMTDFILMVKGSSQMFITGPDVIKTVTGEEVGFEELGGAMTHNTRSGVAHFAADDEQHCFEQLRTLLSFIPANNMDDPPYITPEDDPERMEESLQTLIPDNPRKAYNMVTVIEAIVDDGFFFEVQPFWARNIVIGFARLDGHVVGIVANQPTHMAGTLDIDSSAKAARFVRFCDAFNIPLVTFVDVPGFMPGTQQEYGGIIRHGAKLLYAYCEATVPKLTVITRKAYGGAYDVMASKHIRADFNFAWPTAEIAVMGVDAAVRIIFRKELAEAQDPVARMAELVEDYQNRFANPYVAAERGYIDSVIEPKETRPALIKALRLARTKRQSMPPRKHGNIPL</sequence>
<evidence type="ECO:0000256" key="1">
    <source>
        <dbReference type="ARBA" id="ARBA00006102"/>
    </source>
</evidence>
<dbReference type="FunFam" id="3.90.226.10:FF:000016">
    <property type="entry name" value="Propionyl-CoA carboxylase, beta subunit"/>
    <property type="match status" value="1"/>
</dbReference>
<feature type="domain" description="CoA carboxyltransferase C-terminal" evidence="3">
    <location>
        <begin position="274"/>
        <end position="509"/>
    </location>
</feature>
<accession>E1IFR3</accession>
<dbReference type="InterPro" id="IPR011763">
    <property type="entry name" value="COA_CT_C"/>
</dbReference>
<dbReference type="Gene3D" id="3.90.226.10">
    <property type="entry name" value="2-enoyl-CoA Hydratase, Chain A, domain 1"/>
    <property type="match status" value="2"/>
</dbReference>
<dbReference type="GO" id="GO:0016740">
    <property type="term" value="F:transferase activity"/>
    <property type="evidence" value="ECO:0007669"/>
    <property type="project" value="UniProtKB-KW"/>
</dbReference>
<dbReference type="GO" id="GO:0006633">
    <property type="term" value="P:fatty acid biosynthetic process"/>
    <property type="evidence" value="ECO:0007669"/>
    <property type="project" value="InterPro"/>
</dbReference>
<keyword evidence="4" id="KW-0808">Transferase</keyword>
<evidence type="ECO:0000259" key="2">
    <source>
        <dbReference type="PROSITE" id="PS50980"/>
    </source>
</evidence>
<comment type="caution">
    <text evidence="4">The sequence shown here is derived from an EMBL/GenBank/DDBJ whole genome shotgun (WGS) entry which is preliminary data.</text>
</comment>
<feature type="domain" description="CoA carboxyltransferase N-terminal" evidence="2">
    <location>
        <begin position="13"/>
        <end position="270"/>
    </location>
</feature>
<dbReference type="GO" id="GO:0009317">
    <property type="term" value="C:acetyl-CoA carboxylase complex"/>
    <property type="evidence" value="ECO:0007669"/>
    <property type="project" value="InterPro"/>
</dbReference>
<dbReference type="eggNOG" id="COG4799">
    <property type="taxonomic scope" value="Bacteria"/>
</dbReference>